<reference evidence="2 3" key="1">
    <citation type="journal article" date="2020" name="Nature">
        <title>Six reference-quality genomes reveal evolution of bat adaptations.</title>
        <authorList>
            <person name="Jebb D."/>
            <person name="Huang Z."/>
            <person name="Pippel M."/>
            <person name="Hughes G.M."/>
            <person name="Lavrichenko K."/>
            <person name="Devanna P."/>
            <person name="Winkler S."/>
            <person name="Jermiin L.S."/>
            <person name="Skirmuntt E.C."/>
            <person name="Katzourakis A."/>
            <person name="Burkitt-Gray L."/>
            <person name="Ray D.A."/>
            <person name="Sullivan K.A.M."/>
            <person name="Roscito J.G."/>
            <person name="Kirilenko B.M."/>
            <person name="Davalos L.M."/>
            <person name="Corthals A.P."/>
            <person name="Power M.L."/>
            <person name="Jones G."/>
            <person name="Ransome R.D."/>
            <person name="Dechmann D.K.N."/>
            <person name="Locatelli A.G."/>
            <person name="Puechmaille S.J."/>
            <person name="Fedrigo O."/>
            <person name="Jarvis E.D."/>
            <person name="Hiller M."/>
            <person name="Vernes S.C."/>
            <person name="Myers E.W."/>
            <person name="Teeling E.C."/>
        </authorList>
    </citation>
    <scope>NUCLEOTIDE SEQUENCE [LARGE SCALE GENOMIC DNA]</scope>
    <source>
        <strain evidence="2">MRouAeg1</strain>
        <tissue evidence="2">Muscle</tissue>
    </source>
</reference>
<keyword evidence="3" id="KW-1185">Reference proteome</keyword>
<accession>A0A7J8GAH4</accession>
<evidence type="ECO:0000313" key="3">
    <source>
        <dbReference type="Proteomes" id="UP000593571"/>
    </source>
</evidence>
<protein>
    <submittedName>
        <fullName evidence="2">Uncharacterized protein</fullName>
    </submittedName>
</protein>
<comment type="caution">
    <text evidence="2">The sequence shown here is derived from an EMBL/GenBank/DDBJ whole genome shotgun (WGS) entry which is preliminary data.</text>
</comment>
<feature type="region of interest" description="Disordered" evidence="1">
    <location>
        <begin position="134"/>
        <end position="185"/>
    </location>
</feature>
<name>A0A7J8GAH4_ROUAE</name>
<dbReference type="EMBL" id="JACASE010000006">
    <property type="protein sequence ID" value="KAF6456967.1"/>
    <property type="molecule type" value="Genomic_DNA"/>
</dbReference>
<gene>
    <name evidence="2" type="ORF">HJG63_011594</name>
</gene>
<organism evidence="2 3">
    <name type="scientific">Rousettus aegyptiacus</name>
    <name type="common">Egyptian fruit bat</name>
    <name type="synonym">Pteropus aegyptiacus</name>
    <dbReference type="NCBI Taxonomy" id="9407"/>
    <lineage>
        <taxon>Eukaryota</taxon>
        <taxon>Metazoa</taxon>
        <taxon>Chordata</taxon>
        <taxon>Craniata</taxon>
        <taxon>Vertebrata</taxon>
        <taxon>Euteleostomi</taxon>
        <taxon>Mammalia</taxon>
        <taxon>Eutheria</taxon>
        <taxon>Laurasiatheria</taxon>
        <taxon>Chiroptera</taxon>
        <taxon>Yinpterochiroptera</taxon>
        <taxon>Pteropodoidea</taxon>
        <taxon>Pteropodidae</taxon>
        <taxon>Rousettinae</taxon>
        <taxon>Rousettus</taxon>
    </lineage>
</organism>
<evidence type="ECO:0000313" key="2">
    <source>
        <dbReference type="EMBL" id="KAF6456967.1"/>
    </source>
</evidence>
<dbReference type="AlphaFoldDB" id="A0A7J8GAH4"/>
<sequence>MGCVQKYCKQSLFKIEPEPPSRRDCLVPRNVKMQNNLWTGLKQHRVPKKCLQRQQKSRYCGHWTDDYITENYRHCLASALREVVNSNRIRGGTNEALLLRRGTQKRRLLEKTFVLYVELNVLWAPRILRGGEERARAPPTAAPVWPRPSAPSLTGSLQKKASGEGPPTLGWTRSPGALASLGPQR</sequence>
<proteinExistence type="predicted"/>
<dbReference type="Proteomes" id="UP000593571">
    <property type="component" value="Unassembled WGS sequence"/>
</dbReference>
<evidence type="ECO:0000256" key="1">
    <source>
        <dbReference type="SAM" id="MobiDB-lite"/>
    </source>
</evidence>